<name>A0ABD7HHH5_9MYCO</name>
<dbReference type="RefSeq" id="WP_100451428.1">
    <property type="nucleotide sequence ID" value="NZ_QXBN01000030.1"/>
</dbReference>
<sequence>MGKWIWVGFLVLVGVSLLGGQYGPIGILMLLGAGLIVFLSVRGSGSSRGYSPPARPGQLASARFDAREEIASAERAASRMVCAAQEDAEAQGTEALRAAVQFLAAEPRWV</sequence>
<evidence type="ECO:0000256" key="1">
    <source>
        <dbReference type="SAM" id="Phobius"/>
    </source>
</evidence>
<proteinExistence type="predicted"/>
<keyword evidence="1" id="KW-0472">Membrane</keyword>
<dbReference type="Proteomes" id="UP000284557">
    <property type="component" value="Unassembled WGS sequence"/>
</dbReference>
<reference evidence="2 3" key="1">
    <citation type="submission" date="2018-08" db="EMBL/GenBank/DDBJ databases">
        <title>Linezolid Resistance in Mycobacterium abscessus: MIC Distribution and Comprehensive Investigation of Resistance Mechanisms.</title>
        <authorList>
            <person name="Ye M."/>
            <person name="Xu L."/>
            <person name="Zou Y."/>
            <person name="Li B."/>
            <person name="Guo Q."/>
            <person name="Zhang Y."/>
            <person name="Zhan M."/>
            <person name="Xu B."/>
            <person name="Yu F."/>
            <person name="Zhang Z."/>
            <person name="Chu H."/>
        </authorList>
    </citation>
    <scope>NUCLEOTIDE SEQUENCE [LARGE SCALE GENOMIC DNA]</scope>
    <source>
        <strain evidence="2 3">G143</strain>
    </source>
</reference>
<protein>
    <submittedName>
        <fullName evidence="2">Uncharacterized protein</fullName>
    </submittedName>
</protein>
<feature type="transmembrane region" description="Helical" evidence="1">
    <location>
        <begin position="6"/>
        <end position="39"/>
    </location>
</feature>
<accession>A0ABD7HHH5</accession>
<dbReference type="AlphaFoldDB" id="A0ABD7HHH5"/>
<gene>
    <name evidence="2" type="ORF">D2E76_24960</name>
</gene>
<keyword evidence="1" id="KW-1133">Transmembrane helix</keyword>
<evidence type="ECO:0000313" key="3">
    <source>
        <dbReference type="Proteomes" id="UP000284557"/>
    </source>
</evidence>
<evidence type="ECO:0000313" key="2">
    <source>
        <dbReference type="EMBL" id="RIT29572.1"/>
    </source>
</evidence>
<organism evidence="2 3">
    <name type="scientific">Mycobacteroides abscessus</name>
    <dbReference type="NCBI Taxonomy" id="36809"/>
    <lineage>
        <taxon>Bacteria</taxon>
        <taxon>Bacillati</taxon>
        <taxon>Actinomycetota</taxon>
        <taxon>Actinomycetes</taxon>
        <taxon>Mycobacteriales</taxon>
        <taxon>Mycobacteriaceae</taxon>
        <taxon>Mycobacteroides</taxon>
    </lineage>
</organism>
<dbReference type="EMBL" id="QXBN01000030">
    <property type="protein sequence ID" value="RIT29572.1"/>
    <property type="molecule type" value="Genomic_DNA"/>
</dbReference>
<comment type="caution">
    <text evidence="2">The sequence shown here is derived from an EMBL/GenBank/DDBJ whole genome shotgun (WGS) entry which is preliminary data.</text>
</comment>
<keyword evidence="1" id="KW-0812">Transmembrane</keyword>